<evidence type="ECO:0000256" key="4">
    <source>
        <dbReference type="ARBA" id="ARBA00022989"/>
    </source>
</evidence>
<comment type="subcellular location">
    <subcellularLocation>
        <location evidence="1">Cell membrane</location>
        <topology evidence="1">Multi-pass membrane protein</topology>
    </subcellularLocation>
</comment>
<accession>A0A1M6LYP3</accession>
<sequence length="409" mass="43795">MANEITASSRSIRSGAVWTFSATHLMNDLMTTGMVPALLPVFKSAFHLSYAEASLVVLFSYLTSSVLQPFFGALTDKHPWPWMLPMGIFLSCAGLAAAGLAPTYVWLTVAICISGLGSGAFHPEASRGTHLASSGRAKGLAQSIFQVGGNSGQALGPLVVSLFILPLGRRGLTWFFILALLGLFLTLRILPWYKKGTLQERSNRKSIVGENHVIGMVMMVWVIILRSWCQIGVAGFLPFYFDKFHVPVRISELYEFVFLAAGALGTFLGGPLSDRFGKKTLLVASMVLAIPFAFLVPHVRGFWAVLVLFGFGLSVLSSFAVTVVYAQRLLPRSVGLASGLTIGFGVGAGGIGAFFLGTLADTLGVSKVFYLLGFLPLIAAILSILLPSDRKLEAQAAAMAIHGENENTN</sequence>
<feature type="transmembrane region" description="Helical" evidence="6">
    <location>
        <begin position="171"/>
        <end position="193"/>
    </location>
</feature>
<dbReference type="InterPro" id="IPR036259">
    <property type="entry name" value="MFS_trans_sf"/>
</dbReference>
<dbReference type="PROSITE" id="PS50850">
    <property type="entry name" value="MFS"/>
    <property type="match status" value="1"/>
</dbReference>
<dbReference type="PANTHER" id="PTHR43129">
    <property type="entry name" value="FOSMIDOMYCIN RESISTANCE PROTEIN"/>
    <property type="match status" value="1"/>
</dbReference>
<reference evidence="9" key="1">
    <citation type="submission" date="2016-11" db="EMBL/GenBank/DDBJ databases">
        <authorList>
            <person name="Varghese N."/>
            <person name="Submissions S."/>
        </authorList>
    </citation>
    <scope>NUCLEOTIDE SEQUENCE [LARGE SCALE GENOMIC DNA]</scope>
    <source>
        <strain evidence="9">USBA-503</strain>
    </source>
</reference>
<name>A0A1M6LYP3_9BACL</name>
<feature type="transmembrane region" description="Helical" evidence="6">
    <location>
        <begin position="48"/>
        <end position="67"/>
    </location>
</feature>
<dbReference type="InterPro" id="IPR020846">
    <property type="entry name" value="MFS_dom"/>
</dbReference>
<dbReference type="Proteomes" id="UP000184016">
    <property type="component" value="Unassembled WGS sequence"/>
</dbReference>
<dbReference type="CDD" id="cd17478">
    <property type="entry name" value="MFS_FsR"/>
    <property type="match status" value="1"/>
</dbReference>
<feature type="transmembrane region" description="Helical" evidence="6">
    <location>
        <begin position="280"/>
        <end position="296"/>
    </location>
</feature>
<feature type="transmembrane region" description="Helical" evidence="6">
    <location>
        <begin position="213"/>
        <end position="241"/>
    </location>
</feature>
<organism evidence="8 9">
    <name type="scientific">Alicyclobacillus tolerans</name>
    <dbReference type="NCBI Taxonomy" id="90970"/>
    <lineage>
        <taxon>Bacteria</taxon>
        <taxon>Bacillati</taxon>
        <taxon>Bacillota</taxon>
        <taxon>Bacilli</taxon>
        <taxon>Bacillales</taxon>
        <taxon>Alicyclobacillaceae</taxon>
        <taxon>Alicyclobacillus</taxon>
    </lineage>
</organism>
<keyword evidence="4 6" id="KW-1133">Transmembrane helix</keyword>
<dbReference type="GO" id="GO:0022857">
    <property type="term" value="F:transmembrane transporter activity"/>
    <property type="evidence" value="ECO:0007669"/>
    <property type="project" value="InterPro"/>
</dbReference>
<dbReference type="SUPFAM" id="SSF103473">
    <property type="entry name" value="MFS general substrate transporter"/>
    <property type="match status" value="1"/>
</dbReference>
<evidence type="ECO:0000256" key="5">
    <source>
        <dbReference type="ARBA" id="ARBA00023136"/>
    </source>
</evidence>
<evidence type="ECO:0000256" key="3">
    <source>
        <dbReference type="ARBA" id="ARBA00022692"/>
    </source>
</evidence>
<evidence type="ECO:0000313" key="8">
    <source>
        <dbReference type="EMBL" id="SHJ76295.1"/>
    </source>
</evidence>
<evidence type="ECO:0000256" key="6">
    <source>
        <dbReference type="SAM" id="Phobius"/>
    </source>
</evidence>
<feature type="transmembrane region" description="Helical" evidence="6">
    <location>
        <begin position="333"/>
        <end position="356"/>
    </location>
</feature>
<evidence type="ECO:0000259" key="7">
    <source>
        <dbReference type="PROSITE" id="PS50850"/>
    </source>
</evidence>
<dbReference type="PANTHER" id="PTHR43129:SF1">
    <property type="entry name" value="FOSMIDOMYCIN RESISTANCE PROTEIN"/>
    <property type="match status" value="1"/>
</dbReference>
<dbReference type="OrthoDB" id="9770492at2"/>
<gene>
    <name evidence="8" type="ORF">SAMN05443507_103118</name>
</gene>
<proteinExistence type="predicted"/>
<protein>
    <submittedName>
        <fullName evidence="8">MFS transporter, FSR family, fosmidomycin resistance protein</fullName>
    </submittedName>
</protein>
<dbReference type="STRING" id="1830138.SAMN05443507_103118"/>
<dbReference type="GO" id="GO:0005886">
    <property type="term" value="C:plasma membrane"/>
    <property type="evidence" value="ECO:0007669"/>
    <property type="project" value="UniProtKB-SubCell"/>
</dbReference>
<evidence type="ECO:0000256" key="1">
    <source>
        <dbReference type="ARBA" id="ARBA00004651"/>
    </source>
</evidence>
<feature type="transmembrane region" description="Helical" evidence="6">
    <location>
        <begin position="302"/>
        <end position="326"/>
    </location>
</feature>
<feature type="domain" description="Major facilitator superfamily (MFS) profile" evidence="7">
    <location>
        <begin position="17"/>
        <end position="391"/>
    </location>
</feature>
<feature type="transmembrane region" description="Helical" evidence="6">
    <location>
        <begin position="253"/>
        <end position="273"/>
    </location>
</feature>
<evidence type="ECO:0000313" key="9">
    <source>
        <dbReference type="Proteomes" id="UP000184016"/>
    </source>
</evidence>
<keyword evidence="9" id="KW-1185">Reference proteome</keyword>
<keyword evidence="3 6" id="KW-0812">Transmembrane</keyword>
<dbReference type="InterPro" id="IPR011701">
    <property type="entry name" value="MFS"/>
</dbReference>
<dbReference type="RefSeq" id="WP_072873026.1">
    <property type="nucleotide sequence ID" value="NZ_FRAF01000003.1"/>
</dbReference>
<feature type="transmembrane region" description="Helical" evidence="6">
    <location>
        <begin position="368"/>
        <end position="386"/>
    </location>
</feature>
<evidence type="ECO:0000256" key="2">
    <source>
        <dbReference type="ARBA" id="ARBA00022448"/>
    </source>
</evidence>
<keyword evidence="5 6" id="KW-0472">Membrane</keyword>
<dbReference type="Pfam" id="PF07690">
    <property type="entry name" value="MFS_1"/>
    <property type="match status" value="1"/>
</dbReference>
<dbReference type="EMBL" id="FRAF01000003">
    <property type="protein sequence ID" value="SHJ76295.1"/>
    <property type="molecule type" value="Genomic_DNA"/>
</dbReference>
<keyword evidence="2" id="KW-0813">Transport</keyword>
<dbReference type="Gene3D" id="1.20.1250.20">
    <property type="entry name" value="MFS general substrate transporter like domains"/>
    <property type="match status" value="2"/>
</dbReference>
<dbReference type="AlphaFoldDB" id="A0A1M6LYP3"/>
<feature type="transmembrane region" description="Helical" evidence="6">
    <location>
        <begin position="79"/>
        <end position="98"/>
    </location>
</feature>